<dbReference type="Gene3D" id="3.60.40.10">
    <property type="entry name" value="PPM-type phosphatase domain"/>
    <property type="match status" value="1"/>
</dbReference>
<dbReference type="EMBL" id="SPHZ02000001">
    <property type="protein sequence ID" value="KAF0932780.1"/>
    <property type="molecule type" value="Genomic_DNA"/>
</dbReference>
<dbReference type="EC" id="3.1.3.16" evidence="1"/>
<name>A0A6G1F7B3_9ORYZ</name>
<evidence type="ECO:0000313" key="2">
    <source>
        <dbReference type="EMBL" id="KAF0932780.1"/>
    </source>
</evidence>
<dbReference type="Proteomes" id="UP000479710">
    <property type="component" value="Unassembled WGS sequence"/>
</dbReference>
<sequence>MASRGTIRPMPTCQCEMQLPKHHHVASTAIVGMLSPRHIVVANYGDLCVVLWLGKGRRRYRHW</sequence>
<evidence type="ECO:0000256" key="1">
    <source>
        <dbReference type="ARBA" id="ARBA00013081"/>
    </source>
</evidence>
<reference evidence="2 3" key="1">
    <citation type="submission" date="2019-11" db="EMBL/GenBank/DDBJ databases">
        <title>Whole genome sequence of Oryza granulata.</title>
        <authorList>
            <person name="Li W."/>
        </authorList>
    </citation>
    <scope>NUCLEOTIDE SEQUENCE [LARGE SCALE GENOMIC DNA]</scope>
    <source>
        <strain evidence="3">cv. Menghai</strain>
        <tissue evidence="2">Leaf</tissue>
    </source>
</reference>
<proteinExistence type="predicted"/>
<comment type="caution">
    <text evidence="2">The sequence shown here is derived from an EMBL/GenBank/DDBJ whole genome shotgun (WGS) entry which is preliminary data.</text>
</comment>
<evidence type="ECO:0000313" key="3">
    <source>
        <dbReference type="Proteomes" id="UP000479710"/>
    </source>
</evidence>
<protein>
    <recommendedName>
        <fullName evidence="1">protein-serine/threonine phosphatase</fullName>
        <ecNumber evidence="1">3.1.3.16</ecNumber>
    </recommendedName>
</protein>
<dbReference type="GO" id="GO:0004722">
    <property type="term" value="F:protein serine/threonine phosphatase activity"/>
    <property type="evidence" value="ECO:0007669"/>
    <property type="project" value="UniProtKB-EC"/>
</dbReference>
<keyword evidence="3" id="KW-1185">Reference proteome</keyword>
<dbReference type="InterPro" id="IPR036457">
    <property type="entry name" value="PPM-type-like_dom_sf"/>
</dbReference>
<organism evidence="2 3">
    <name type="scientific">Oryza meyeriana var. granulata</name>
    <dbReference type="NCBI Taxonomy" id="110450"/>
    <lineage>
        <taxon>Eukaryota</taxon>
        <taxon>Viridiplantae</taxon>
        <taxon>Streptophyta</taxon>
        <taxon>Embryophyta</taxon>
        <taxon>Tracheophyta</taxon>
        <taxon>Spermatophyta</taxon>
        <taxon>Magnoliopsida</taxon>
        <taxon>Liliopsida</taxon>
        <taxon>Poales</taxon>
        <taxon>Poaceae</taxon>
        <taxon>BOP clade</taxon>
        <taxon>Oryzoideae</taxon>
        <taxon>Oryzeae</taxon>
        <taxon>Oryzinae</taxon>
        <taxon>Oryza</taxon>
        <taxon>Oryza meyeriana</taxon>
    </lineage>
</organism>
<dbReference type="AlphaFoldDB" id="A0A6G1F7B3"/>
<gene>
    <name evidence="2" type="ORF">E2562_012117</name>
</gene>
<accession>A0A6G1F7B3</accession>